<geneLocation type="plasmid" evidence="1 2">
    <name>pASTEX02</name>
</geneLocation>
<organism evidence="1 2">
    <name type="scientific">Asticcacaulis excentricus (strain ATCC 15261 / DSM 4724 / KCTC 12464 / NCIMB 9791 / VKM B-1370 / CB 48)</name>
    <dbReference type="NCBI Taxonomy" id="573065"/>
    <lineage>
        <taxon>Bacteria</taxon>
        <taxon>Pseudomonadati</taxon>
        <taxon>Pseudomonadota</taxon>
        <taxon>Alphaproteobacteria</taxon>
        <taxon>Caulobacterales</taxon>
        <taxon>Caulobacteraceae</taxon>
        <taxon>Asticcacaulis</taxon>
    </lineage>
</organism>
<dbReference type="EMBL" id="CP002398">
    <property type="protein sequence ID" value="ADU15414.1"/>
    <property type="molecule type" value="Genomic_DNA"/>
</dbReference>
<proteinExistence type="predicted"/>
<dbReference type="Proteomes" id="UP000001492">
    <property type="component" value="Plasmid pASTEX02"/>
</dbReference>
<evidence type="ECO:0000313" key="2">
    <source>
        <dbReference type="Proteomes" id="UP000001492"/>
    </source>
</evidence>
<dbReference type="KEGG" id="aex:Astex_3804"/>
<keyword evidence="2" id="KW-1185">Reference proteome</keyword>
<dbReference type="HOGENOM" id="CLU_2299902_0_0_5"/>
<reference evidence="2" key="1">
    <citation type="submission" date="2010-12" db="EMBL/GenBank/DDBJ databases">
        <title>Complete sequence of plasmid 2 of Asticcacaulis excentricus CB 48.</title>
        <authorList>
            <consortium name="US DOE Joint Genome Institute"/>
            <person name="Lucas S."/>
            <person name="Copeland A."/>
            <person name="Lapidus A."/>
            <person name="Cheng J.-F."/>
            <person name="Bruce D."/>
            <person name="Goodwin L."/>
            <person name="Pitluck S."/>
            <person name="Teshima H."/>
            <person name="Davenport K."/>
            <person name="Detter J.C."/>
            <person name="Han C."/>
            <person name="Tapia R."/>
            <person name="Land M."/>
            <person name="Hauser L."/>
            <person name="Jeffries C."/>
            <person name="Kyrpides N."/>
            <person name="Ivanova N."/>
            <person name="Ovchinnikova G."/>
            <person name="Brun Y.V."/>
            <person name="Woyke T."/>
        </authorList>
    </citation>
    <scope>NUCLEOTIDE SEQUENCE [LARGE SCALE GENOMIC DNA]</scope>
    <source>
        <strain evidence="2">ATCC 15261 / DSM 4724 / KCTC 12464 / NCIMB 9791 / VKM B-1370 / CB 48</strain>
        <plasmid evidence="2">pASTEX02</plasmid>
    </source>
</reference>
<keyword evidence="1" id="KW-0614">Plasmid</keyword>
<name>E8RVZ2_ASTEC</name>
<dbReference type="AlphaFoldDB" id="E8RVZ2"/>
<gene>
    <name evidence="1" type="ordered locus">Astex_3804</name>
</gene>
<evidence type="ECO:0000313" key="1">
    <source>
        <dbReference type="EMBL" id="ADU15414.1"/>
    </source>
</evidence>
<sequence>MNELYDVRLNLPISYLRQGIKNNFAIGARPEVSSQCGTVGGLLTQSIEQPTDRHIEYHRNFIQGRCAHTIAAQLIFLDLLKGNMKRGAELRLTDPKLTTT</sequence>
<protein>
    <submittedName>
        <fullName evidence="1">Uncharacterized protein</fullName>
    </submittedName>
</protein>
<accession>E8RVZ2</accession>